<dbReference type="EMBL" id="JARBHB010000002">
    <property type="protein sequence ID" value="KAJ8891416.1"/>
    <property type="molecule type" value="Genomic_DNA"/>
</dbReference>
<gene>
    <name evidence="1" type="ORF">PR048_003944</name>
</gene>
<sequence>MLYITEKDFHVRVRDTYHGPWQTCTILNKPMPAVLDLPSLNATHPPIAPVKKKYLQQLMPFVKPENRRFYEHLTSGVTKEVRRESPNVTMVVSSDDNSSGCDEKTV</sequence>
<reference evidence="1 2" key="1">
    <citation type="submission" date="2023-02" db="EMBL/GenBank/DDBJ databases">
        <title>LHISI_Scaffold_Assembly.</title>
        <authorList>
            <person name="Stuart O.P."/>
            <person name="Cleave R."/>
            <person name="Magrath M.J.L."/>
            <person name="Mikheyev A.S."/>
        </authorList>
    </citation>
    <scope>NUCLEOTIDE SEQUENCE [LARGE SCALE GENOMIC DNA]</scope>
    <source>
        <strain evidence="1">Daus_M_001</strain>
        <tissue evidence="1">Leg muscle</tissue>
    </source>
</reference>
<evidence type="ECO:0000313" key="2">
    <source>
        <dbReference type="Proteomes" id="UP001159363"/>
    </source>
</evidence>
<accession>A0ABQ9I426</accession>
<organism evidence="1 2">
    <name type="scientific">Dryococelus australis</name>
    <dbReference type="NCBI Taxonomy" id="614101"/>
    <lineage>
        <taxon>Eukaryota</taxon>
        <taxon>Metazoa</taxon>
        <taxon>Ecdysozoa</taxon>
        <taxon>Arthropoda</taxon>
        <taxon>Hexapoda</taxon>
        <taxon>Insecta</taxon>
        <taxon>Pterygota</taxon>
        <taxon>Neoptera</taxon>
        <taxon>Polyneoptera</taxon>
        <taxon>Phasmatodea</taxon>
        <taxon>Verophasmatodea</taxon>
        <taxon>Anareolatae</taxon>
        <taxon>Phasmatidae</taxon>
        <taxon>Eurycanthinae</taxon>
        <taxon>Dryococelus</taxon>
    </lineage>
</organism>
<proteinExistence type="predicted"/>
<dbReference type="Proteomes" id="UP001159363">
    <property type="component" value="Chromosome 2"/>
</dbReference>
<evidence type="ECO:0000313" key="1">
    <source>
        <dbReference type="EMBL" id="KAJ8891416.1"/>
    </source>
</evidence>
<keyword evidence="2" id="KW-1185">Reference proteome</keyword>
<name>A0ABQ9I426_9NEOP</name>
<protein>
    <submittedName>
        <fullName evidence="1">Uncharacterized protein</fullName>
    </submittedName>
</protein>
<comment type="caution">
    <text evidence="1">The sequence shown here is derived from an EMBL/GenBank/DDBJ whole genome shotgun (WGS) entry which is preliminary data.</text>
</comment>